<evidence type="ECO:0000256" key="1">
    <source>
        <dbReference type="SAM" id="Coils"/>
    </source>
</evidence>
<dbReference type="EMBL" id="MK072101">
    <property type="protein sequence ID" value="AYV78816.1"/>
    <property type="molecule type" value="Genomic_DNA"/>
</dbReference>
<reference evidence="2" key="1">
    <citation type="submission" date="2018-10" db="EMBL/GenBank/DDBJ databases">
        <title>Hidden diversity of soil giant viruses.</title>
        <authorList>
            <person name="Schulz F."/>
            <person name="Alteio L."/>
            <person name="Goudeau D."/>
            <person name="Ryan E.M."/>
            <person name="Malmstrom R.R."/>
            <person name="Blanchard J."/>
            <person name="Woyke T."/>
        </authorList>
    </citation>
    <scope>NUCLEOTIDE SEQUENCE</scope>
    <source>
        <strain evidence="2">EDV1</strain>
    </source>
</reference>
<sequence length="181" mass="21359">MDNGKGEIELNKLINNLSDEFIKKETENQLLEDKIKKEQSEPEILSDKTNLENCIEPDNEELEAQYFVDLCNVFQMYFKKLYNKKERLNILEGINAKDNTSTNRGLELMYEEISKYKENMNNQTMIKLYDPEEIEIDKIDSLIGLMIDDDLVKVCPTLIPLLLYVLEFDWLNINWNIIPIK</sequence>
<keyword evidence="1" id="KW-0175">Coiled coil</keyword>
<evidence type="ECO:0000313" key="2">
    <source>
        <dbReference type="EMBL" id="AYV78816.1"/>
    </source>
</evidence>
<gene>
    <name evidence="2" type="ORF">Edafosvirus36_6</name>
</gene>
<name>A0A3G4ZVA3_9VIRU</name>
<proteinExistence type="predicted"/>
<accession>A0A3G4ZVA3</accession>
<protein>
    <submittedName>
        <fullName evidence="2">Uncharacterized protein</fullName>
    </submittedName>
</protein>
<feature type="coiled-coil region" evidence="1">
    <location>
        <begin position="14"/>
        <end position="41"/>
    </location>
</feature>
<organism evidence="2">
    <name type="scientific">Edafosvirus sp</name>
    <dbReference type="NCBI Taxonomy" id="2487765"/>
    <lineage>
        <taxon>Viruses</taxon>
        <taxon>Varidnaviria</taxon>
        <taxon>Bamfordvirae</taxon>
        <taxon>Nucleocytoviricota</taxon>
        <taxon>Megaviricetes</taxon>
        <taxon>Imitervirales</taxon>
        <taxon>Mimiviridae</taxon>
        <taxon>Klosneuvirinae</taxon>
    </lineage>
</organism>